<evidence type="ECO:0000313" key="7">
    <source>
        <dbReference type="EMBL" id="NOI07963.1"/>
    </source>
</evidence>
<evidence type="ECO:0000256" key="1">
    <source>
        <dbReference type="ARBA" id="ARBA00022741"/>
    </source>
</evidence>
<dbReference type="Pfam" id="PF00271">
    <property type="entry name" value="Helicase_C"/>
    <property type="match status" value="1"/>
</dbReference>
<keyword evidence="4" id="KW-0067">ATP-binding</keyword>
<dbReference type="PROSITE" id="PS51192">
    <property type="entry name" value="HELICASE_ATP_BIND_1"/>
    <property type="match status" value="1"/>
</dbReference>
<dbReference type="SMART" id="SM00487">
    <property type="entry name" value="DEXDc"/>
    <property type="match status" value="1"/>
</dbReference>
<dbReference type="GO" id="GO:0005524">
    <property type="term" value="F:ATP binding"/>
    <property type="evidence" value="ECO:0007669"/>
    <property type="project" value="UniProtKB-KW"/>
</dbReference>
<dbReference type="RefSeq" id="WP_171345446.1">
    <property type="nucleotide sequence ID" value="NZ_VTYF01000002.1"/>
</dbReference>
<dbReference type="GO" id="GO:0003676">
    <property type="term" value="F:nucleic acid binding"/>
    <property type="evidence" value="ECO:0007669"/>
    <property type="project" value="InterPro"/>
</dbReference>
<dbReference type="InterPro" id="IPR050474">
    <property type="entry name" value="Hel308_SKI2-like"/>
</dbReference>
<dbReference type="PANTHER" id="PTHR47961">
    <property type="entry name" value="DNA POLYMERASE THETA, PUTATIVE (AFU_ORTHOLOGUE AFUA_1G05260)-RELATED"/>
    <property type="match status" value="1"/>
</dbReference>
<dbReference type="InterPro" id="IPR011545">
    <property type="entry name" value="DEAD/DEAH_box_helicase_dom"/>
</dbReference>
<dbReference type="InterPro" id="IPR027417">
    <property type="entry name" value="P-loop_NTPase"/>
</dbReference>
<dbReference type="AlphaFoldDB" id="A0A7Y4EY09"/>
<evidence type="ECO:0000259" key="6">
    <source>
        <dbReference type="PROSITE" id="PS51194"/>
    </source>
</evidence>
<proteinExistence type="predicted"/>
<comment type="caution">
    <text evidence="7">The sequence shown here is derived from an EMBL/GenBank/DDBJ whole genome shotgun (WGS) entry which is preliminary data.</text>
</comment>
<dbReference type="SUPFAM" id="SSF52540">
    <property type="entry name" value="P-loop containing nucleoside triphosphate hydrolases"/>
    <property type="match status" value="2"/>
</dbReference>
<dbReference type="GO" id="GO:0016787">
    <property type="term" value="F:hydrolase activity"/>
    <property type="evidence" value="ECO:0007669"/>
    <property type="project" value="UniProtKB-KW"/>
</dbReference>
<dbReference type="PROSITE" id="PS51194">
    <property type="entry name" value="HELICASE_CTER"/>
    <property type="match status" value="1"/>
</dbReference>
<dbReference type="Proteomes" id="UP000532247">
    <property type="component" value="Unassembled WGS sequence"/>
</dbReference>
<dbReference type="InterPro" id="IPR001650">
    <property type="entry name" value="Helicase_C-like"/>
</dbReference>
<dbReference type="EMBL" id="VTYF01000002">
    <property type="protein sequence ID" value="NOI07963.1"/>
    <property type="molecule type" value="Genomic_DNA"/>
</dbReference>
<accession>A0A7Y4EY09</accession>
<reference evidence="7 8" key="1">
    <citation type="submission" date="2019-09" db="EMBL/GenBank/DDBJ databases">
        <title>Draft genome sequencing and comparative genomics of hatchery-associated Vibrios.</title>
        <authorList>
            <person name="Kehlet-Delgado H."/>
            <person name="Mueller R.S."/>
        </authorList>
    </citation>
    <scope>NUCLEOTIDE SEQUENCE [LARGE SCALE GENOMIC DNA]</scope>
    <source>
        <strain evidence="7 8">081416A</strain>
    </source>
</reference>
<dbReference type="InterPro" id="IPR014001">
    <property type="entry name" value="Helicase_ATP-bd"/>
</dbReference>
<sequence>MSERLDIQVLVKKLEKASIQNQLPSSFTSENTDCFTEQEIRSLVSYASVLSLEAGDQINESYEIITRLLEQTNGNSKLVKAAAEVILSRIGNFPGRELLRRRYAIEGGIPAPLRLEIIARESENTIIDETENEIQLTDFQLQLFKSLESEQNLSISAPTSAGKSFVLNLSISNQIKERICSSIIYVVPTRALISEVSMRVRSAIKRIGQDKAIIRTTPFPVDRKKIRTNVVYIFTQERLMSFLSATDAEPEIDTLIIDEAHEIQNGKRGIILQTAIDIALRKFSNTKLLFASPLIQNPEYFLSLFKRTSNGKFFTEVVSPVSQNILLVNQVARKPAQMHISLLNNKGSTEIGEFTLPFPLRNSKPQQIANLALSLSDDDSVIAFSNTPSSAEERAVQASTLAKNIDVSEDIETFISFIEQEIHPNYALINCLRKGIAFHYGNMPSLLRTGVEELFRKGDIKIVFCTSTLLQGVNLPAKHIIIENPKSGDKGMTRADFLNLAGRAGRLLNEFHGNVWCIRPEEWDSSCYSGDKLQTITSSISNILVDGGTELQKAINTDISEDSWDEKRQDEADVAIGKLYNDYLDTKDFSFMEQYRTDINSEELDQTIEAVKSLEVTLPEEIIKRNQSLRPDQLDRLYKYLLEQDNVEDFYPIYPYQSGAKARVEKILGVLEGCFQWQLHEKFKPWLSYLAYQWVWGVPIGKILHERVSFLEDRKGSDNINPTREVRSCLKVLETDIRFKMVKYFSAYLDILKYIALEKELESAETIEPYHIYLEFGSCKKSVLNLMSVGLSRFTAIHLDKCFNFSQSDEPEGYLSELQFININKLNMPRLCINEVAMLIA</sequence>
<organism evidence="7 8">
    <name type="scientific">Vibrio alginolyticus</name>
    <dbReference type="NCBI Taxonomy" id="663"/>
    <lineage>
        <taxon>Bacteria</taxon>
        <taxon>Pseudomonadati</taxon>
        <taxon>Pseudomonadota</taxon>
        <taxon>Gammaproteobacteria</taxon>
        <taxon>Vibrionales</taxon>
        <taxon>Vibrionaceae</taxon>
        <taxon>Vibrio</taxon>
    </lineage>
</organism>
<dbReference type="SMART" id="SM00490">
    <property type="entry name" value="HELICc"/>
    <property type="match status" value="1"/>
</dbReference>
<evidence type="ECO:0000256" key="2">
    <source>
        <dbReference type="ARBA" id="ARBA00022801"/>
    </source>
</evidence>
<dbReference type="PANTHER" id="PTHR47961:SF8">
    <property type="entry name" value="DEXH-BOX ATP-DEPENDENT RNA HELICASE DEXH15 CHLOROPLASTIC"/>
    <property type="match status" value="1"/>
</dbReference>
<evidence type="ECO:0000313" key="8">
    <source>
        <dbReference type="Proteomes" id="UP000532247"/>
    </source>
</evidence>
<evidence type="ECO:0000256" key="4">
    <source>
        <dbReference type="ARBA" id="ARBA00022840"/>
    </source>
</evidence>
<feature type="domain" description="Helicase C-terminal" evidence="6">
    <location>
        <begin position="367"/>
        <end position="575"/>
    </location>
</feature>
<dbReference type="Pfam" id="PF00270">
    <property type="entry name" value="DEAD"/>
    <property type="match status" value="1"/>
</dbReference>
<keyword evidence="3 7" id="KW-0347">Helicase</keyword>
<feature type="domain" description="Helicase ATP-binding" evidence="5">
    <location>
        <begin position="144"/>
        <end position="312"/>
    </location>
</feature>
<keyword evidence="2" id="KW-0378">Hydrolase</keyword>
<dbReference type="GO" id="GO:0004386">
    <property type="term" value="F:helicase activity"/>
    <property type="evidence" value="ECO:0007669"/>
    <property type="project" value="UniProtKB-KW"/>
</dbReference>
<gene>
    <name evidence="7" type="ORF">F0254_03670</name>
</gene>
<evidence type="ECO:0000259" key="5">
    <source>
        <dbReference type="PROSITE" id="PS51192"/>
    </source>
</evidence>
<protein>
    <submittedName>
        <fullName evidence="7">DEAD/DEAH box helicase</fullName>
    </submittedName>
</protein>
<evidence type="ECO:0000256" key="3">
    <source>
        <dbReference type="ARBA" id="ARBA00022806"/>
    </source>
</evidence>
<dbReference type="Gene3D" id="3.40.50.300">
    <property type="entry name" value="P-loop containing nucleotide triphosphate hydrolases"/>
    <property type="match status" value="2"/>
</dbReference>
<keyword evidence="1" id="KW-0547">Nucleotide-binding</keyword>
<name>A0A7Y4EY09_VIBAL</name>